<proteinExistence type="predicted"/>
<feature type="modified residue" description="4-aspartylphosphate" evidence="2">
    <location>
        <position position="84"/>
    </location>
</feature>
<feature type="domain" description="Response regulatory" evidence="3">
    <location>
        <begin position="35"/>
        <end position="148"/>
    </location>
</feature>
<dbReference type="SUPFAM" id="SSF52172">
    <property type="entry name" value="CheY-like"/>
    <property type="match status" value="1"/>
</dbReference>
<reference evidence="4" key="1">
    <citation type="journal article" date="2020" name="mSystems">
        <title>Genome- and Community-Level Interaction Insights into Carbon Utilization and Element Cycling Functions of Hydrothermarchaeota in Hydrothermal Sediment.</title>
        <authorList>
            <person name="Zhou Z."/>
            <person name="Liu Y."/>
            <person name="Xu W."/>
            <person name="Pan J."/>
            <person name="Luo Z.H."/>
            <person name="Li M."/>
        </authorList>
    </citation>
    <scope>NUCLEOTIDE SEQUENCE [LARGE SCALE GENOMIC DNA]</scope>
    <source>
        <strain evidence="4">SpSt-573</strain>
    </source>
</reference>
<sequence length="156" mass="17305">MALRLAEICNAQLELPAGRGHLSAALSLPTCPQIQVLVIDDNPDNIRLMQQFTFETRYQLSGVSDPREALSSALQHSPHLILLDVMMPEIDGWELLGKFRHHPQTGQIPIIVCTILSQKELALSLGASGFIHKPVTRQNLLLELDRQAELLEQGSL</sequence>
<evidence type="ECO:0000256" key="1">
    <source>
        <dbReference type="ARBA" id="ARBA00022553"/>
    </source>
</evidence>
<dbReference type="PANTHER" id="PTHR44591">
    <property type="entry name" value="STRESS RESPONSE REGULATOR PROTEIN 1"/>
    <property type="match status" value="1"/>
</dbReference>
<evidence type="ECO:0000259" key="3">
    <source>
        <dbReference type="PROSITE" id="PS50110"/>
    </source>
</evidence>
<gene>
    <name evidence="4" type="ORF">ENT37_02155</name>
</gene>
<accession>A0A7C4KFX5</accession>
<dbReference type="PROSITE" id="PS50110">
    <property type="entry name" value="RESPONSE_REGULATORY"/>
    <property type="match status" value="1"/>
</dbReference>
<dbReference type="SMART" id="SM00448">
    <property type="entry name" value="REC"/>
    <property type="match status" value="1"/>
</dbReference>
<dbReference type="InterPro" id="IPR011006">
    <property type="entry name" value="CheY-like_superfamily"/>
</dbReference>
<keyword evidence="1 2" id="KW-0597">Phosphoprotein</keyword>
<protein>
    <submittedName>
        <fullName evidence="4">Response regulator</fullName>
    </submittedName>
</protein>
<dbReference type="InterPro" id="IPR050595">
    <property type="entry name" value="Bact_response_regulator"/>
</dbReference>
<organism evidence="4">
    <name type="scientific">Anaerolinea thermolimosa</name>
    <dbReference type="NCBI Taxonomy" id="229919"/>
    <lineage>
        <taxon>Bacteria</taxon>
        <taxon>Bacillati</taxon>
        <taxon>Chloroflexota</taxon>
        <taxon>Anaerolineae</taxon>
        <taxon>Anaerolineales</taxon>
        <taxon>Anaerolineaceae</taxon>
        <taxon>Anaerolinea</taxon>
    </lineage>
</organism>
<dbReference type="AlphaFoldDB" id="A0A7C4KFX5"/>
<name>A0A7C4KFX5_9CHLR</name>
<evidence type="ECO:0000313" key="4">
    <source>
        <dbReference type="EMBL" id="HGS20652.1"/>
    </source>
</evidence>
<dbReference type="Pfam" id="PF00072">
    <property type="entry name" value="Response_reg"/>
    <property type="match status" value="1"/>
</dbReference>
<dbReference type="Gene3D" id="3.40.50.2300">
    <property type="match status" value="1"/>
</dbReference>
<comment type="caution">
    <text evidence="4">The sequence shown here is derived from an EMBL/GenBank/DDBJ whole genome shotgun (WGS) entry which is preliminary data.</text>
</comment>
<evidence type="ECO:0000256" key="2">
    <source>
        <dbReference type="PROSITE-ProRule" id="PRU00169"/>
    </source>
</evidence>
<dbReference type="InterPro" id="IPR001789">
    <property type="entry name" value="Sig_transdc_resp-reg_receiver"/>
</dbReference>
<dbReference type="PANTHER" id="PTHR44591:SF23">
    <property type="entry name" value="CHEY SUBFAMILY"/>
    <property type="match status" value="1"/>
</dbReference>
<dbReference type="EMBL" id="DSYK01000112">
    <property type="protein sequence ID" value="HGS20652.1"/>
    <property type="molecule type" value="Genomic_DNA"/>
</dbReference>
<dbReference type="GO" id="GO:0000160">
    <property type="term" value="P:phosphorelay signal transduction system"/>
    <property type="evidence" value="ECO:0007669"/>
    <property type="project" value="InterPro"/>
</dbReference>